<feature type="domain" description="N-terminal" evidence="1">
    <location>
        <begin position="4"/>
        <end position="123"/>
    </location>
</feature>
<proteinExistence type="predicted"/>
<evidence type="ECO:0000259" key="1">
    <source>
        <dbReference type="Pfam" id="PF08401"/>
    </source>
</evidence>
<dbReference type="RefSeq" id="WP_043870407.1">
    <property type="nucleotide sequence ID" value="NZ_CP004393.1"/>
</dbReference>
<evidence type="ECO:0000313" key="3">
    <source>
        <dbReference type="EMBL" id="AJE47975.1"/>
    </source>
</evidence>
<accession>A0A0B5E3L9</accession>
<gene>
    <name evidence="3" type="ORF">P73_3260</name>
</gene>
<dbReference type="EMBL" id="CP004393">
    <property type="protein sequence ID" value="AJE47975.1"/>
    <property type="molecule type" value="Genomic_DNA"/>
</dbReference>
<dbReference type="STRING" id="1208324.P73_3260"/>
<feature type="domain" description="Polyvalent protein metallopeptidase" evidence="2">
    <location>
        <begin position="151"/>
        <end position="277"/>
    </location>
</feature>
<dbReference type="KEGG" id="cid:P73_3260"/>
<dbReference type="InterPro" id="IPR017113">
    <property type="entry name" value="Antirestriction_ArdC"/>
</dbReference>
<dbReference type="InterPro" id="IPR041459">
    <property type="entry name" value="MPTase-PolyVal"/>
</dbReference>
<sequence length="302" mass="33822">MKADVYQKVTDKIIADLEKGELSWLKPWNSGNLEGKITKPLRHNGMPYNGINVLMLWGASVEAGYLSPHWMTFKQAKELGAHVKKGERGNLVVYANTITKTEEQDDGSEEERQIPFIKGYSVFNVEQIEGLPEHYYAKPEAIIDPALRISHAEEFFGNTGADIRHGGNSAHYSGGSDHVQMPAFETFRSPEAYYATLAHELTHWTKHKSRLDRDFGRKRWGDEGYAREELVAELGAAFLCADLELTPEPGMDHAAYIQSWLKVLKEDKRAIFAAAAHAQRAADFLHGIQPLTEDEQAEGVAA</sequence>
<dbReference type="Proteomes" id="UP000031521">
    <property type="component" value="Chromosome"/>
</dbReference>
<dbReference type="PIRSF" id="PIRSF037112">
    <property type="entry name" value="Antirestriction_ArdC"/>
    <property type="match status" value="1"/>
</dbReference>
<name>A0A0B5E3L9_9RHOB</name>
<dbReference type="AlphaFoldDB" id="A0A0B5E3L9"/>
<evidence type="ECO:0000313" key="4">
    <source>
        <dbReference type="Proteomes" id="UP000031521"/>
    </source>
</evidence>
<dbReference type="OrthoDB" id="9792687at2"/>
<dbReference type="Pfam" id="PF18818">
    <property type="entry name" value="MPTase-PolyVal"/>
    <property type="match status" value="1"/>
</dbReference>
<dbReference type="InterPro" id="IPR013610">
    <property type="entry name" value="ArdC_N"/>
</dbReference>
<reference evidence="3 4" key="1">
    <citation type="journal article" date="2014" name="Int. J. Syst. Evol. Microbiol.">
        <title>Celeribacter indicus sp. nov., a polycyclic aromatic hydrocarbon-degrading bacterium from deep-sea sediment and reclassification of Huaishuia halophila as Celeribacter halophilus comb. nov.</title>
        <authorList>
            <person name="Lai Q."/>
            <person name="Cao J."/>
            <person name="Yuan J."/>
            <person name="Li F."/>
            <person name="Shao Z."/>
        </authorList>
    </citation>
    <scope>NUCLEOTIDE SEQUENCE [LARGE SCALE GENOMIC DNA]</scope>
    <source>
        <strain evidence="3">P73</strain>
    </source>
</reference>
<organism evidence="3 4">
    <name type="scientific">Celeribacter indicus</name>
    <dbReference type="NCBI Taxonomy" id="1208324"/>
    <lineage>
        <taxon>Bacteria</taxon>
        <taxon>Pseudomonadati</taxon>
        <taxon>Pseudomonadota</taxon>
        <taxon>Alphaproteobacteria</taxon>
        <taxon>Rhodobacterales</taxon>
        <taxon>Roseobacteraceae</taxon>
        <taxon>Celeribacter</taxon>
    </lineage>
</organism>
<keyword evidence="4" id="KW-1185">Reference proteome</keyword>
<protein>
    <submittedName>
        <fullName evidence="3">Antirestriction protein</fullName>
    </submittedName>
</protein>
<dbReference type="Pfam" id="PF08401">
    <property type="entry name" value="ArdcN"/>
    <property type="match status" value="1"/>
</dbReference>
<dbReference type="GO" id="GO:0003697">
    <property type="term" value="F:single-stranded DNA binding"/>
    <property type="evidence" value="ECO:0007669"/>
    <property type="project" value="InterPro"/>
</dbReference>
<dbReference type="HOGENOM" id="CLU_041111_0_0_5"/>
<evidence type="ECO:0000259" key="2">
    <source>
        <dbReference type="Pfam" id="PF18818"/>
    </source>
</evidence>